<evidence type="ECO:0000313" key="7">
    <source>
        <dbReference type="Proteomes" id="UP000038011"/>
    </source>
</evidence>
<reference evidence="6 7" key="1">
    <citation type="submission" date="2015-01" db="EMBL/GenBank/DDBJ databases">
        <title>Ahrensia donghaiensis sp. nov., a novel dimethylsulphoniopropionate-cleavage bacterium isolated from seawater and emended descriptions of the genus Ahrensia and Ahrensia kielensis.</title>
        <authorList>
            <person name="Liu J."/>
        </authorList>
    </citation>
    <scope>NUCLEOTIDE SEQUENCE [LARGE SCALE GENOMIC DNA]</scope>
    <source>
        <strain evidence="6 7">LZD062</strain>
    </source>
</reference>
<dbReference type="InterPro" id="IPR030678">
    <property type="entry name" value="Peptide/Ni-bd"/>
</dbReference>
<dbReference type="Gene3D" id="3.40.190.10">
    <property type="entry name" value="Periplasmic binding protein-like II"/>
    <property type="match status" value="1"/>
</dbReference>
<dbReference type="InterPro" id="IPR039424">
    <property type="entry name" value="SBP_5"/>
</dbReference>
<evidence type="ECO:0000313" key="6">
    <source>
        <dbReference type="EMBL" id="KPB00357.1"/>
    </source>
</evidence>
<dbReference type="STRING" id="1514904.SU32_14235"/>
<dbReference type="InterPro" id="IPR000914">
    <property type="entry name" value="SBP_5_dom"/>
</dbReference>
<protein>
    <submittedName>
        <fullName evidence="6">Peptide ABC transporter substrate-binding protein</fullName>
    </submittedName>
</protein>
<sequence length="513" mass="56457">MKLSRAIRSFALATALTTLSTSVWAEGVLRYATVGEPPSLDQQVITSDLTTTIAHHIFEGLYTFDASNAPVPLLASGETVSEDGKTIVISLRQGVKFHNGEEMTSADVLASLKRWGEFGSRGSLLFDHVESVEATGDYEITLNLKEPFGPWKNLMAFINGGPAIYPASVMDGATKEPISPDNYIGTGPYKFGSWDPNRKIELVRFDDYVSPEGEADGYGGKRVAEFDALNFLPVPDAGTRIAGLRAGDYDYAESIPGDLYAELDADENVTTILNGGPIFGLVFMNSKVGPLKENFALRRAIQSALNKTPALQVAIGPEGLWRANGSFAPEGNVWYSESGTENFSAGKTEEAKSAAAESGYNGEPIKFMVSTNYPFHYDTAIVYTKQLAQAGFNIDLQVYDWATLIEKRAQPDQWDMFFTHHGFVPDPILISVMNDTYPGWWATPEKQELKNRFTASSDEAERQEIWSEIQALIYEQVPTMKTGDVYTYNIASPKLQGMGEATLIWPSFWNVSK</sequence>
<accession>A0A0M9GL56</accession>
<comment type="similarity">
    <text evidence="2">Belongs to the bacterial solute-binding protein 5 family.</text>
</comment>
<dbReference type="PATRIC" id="fig|1514904.3.peg.1984"/>
<name>A0A0M9GL56_9HYPH</name>
<dbReference type="GO" id="GO:0043190">
    <property type="term" value="C:ATP-binding cassette (ABC) transporter complex"/>
    <property type="evidence" value="ECO:0007669"/>
    <property type="project" value="InterPro"/>
</dbReference>
<dbReference type="EMBL" id="JXMU01000024">
    <property type="protein sequence ID" value="KPB00357.1"/>
    <property type="molecule type" value="Genomic_DNA"/>
</dbReference>
<evidence type="ECO:0000256" key="1">
    <source>
        <dbReference type="ARBA" id="ARBA00004418"/>
    </source>
</evidence>
<dbReference type="PANTHER" id="PTHR30290:SF38">
    <property type="entry name" value="D,D-DIPEPTIDE-BINDING PERIPLASMIC PROTEIN DDPA-RELATED"/>
    <property type="match status" value="1"/>
</dbReference>
<dbReference type="Gene3D" id="3.10.105.10">
    <property type="entry name" value="Dipeptide-binding Protein, Domain 3"/>
    <property type="match status" value="1"/>
</dbReference>
<feature type="signal peptide" evidence="4">
    <location>
        <begin position="1"/>
        <end position="25"/>
    </location>
</feature>
<dbReference type="SUPFAM" id="SSF53850">
    <property type="entry name" value="Periplasmic binding protein-like II"/>
    <property type="match status" value="1"/>
</dbReference>
<evidence type="ECO:0000256" key="3">
    <source>
        <dbReference type="ARBA" id="ARBA00022729"/>
    </source>
</evidence>
<dbReference type="GO" id="GO:0030288">
    <property type="term" value="C:outer membrane-bounded periplasmic space"/>
    <property type="evidence" value="ECO:0007669"/>
    <property type="project" value="UniProtKB-ARBA"/>
</dbReference>
<evidence type="ECO:0000259" key="5">
    <source>
        <dbReference type="Pfam" id="PF00496"/>
    </source>
</evidence>
<organism evidence="6 7">
    <name type="scientific">Ahrensia marina</name>
    <dbReference type="NCBI Taxonomy" id="1514904"/>
    <lineage>
        <taxon>Bacteria</taxon>
        <taxon>Pseudomonadati</taxon>
        <taxon>Pseudomonadota</taxon>
        <taxon>Alphaproteobacteria</taxon>
        <taxon>Hyphomicrobiales</taxon>
        <taxon>Ahrensiaceae</taxon>
        <taxon>Ahrensia</taxon>
    </lineage>
</organism>
<dbReference type="RefSeq" id="WP_201454959.1">
    <property type="nucleotide sequence ID" value="NZ_JXMU01000024.1"/>
</dbReference>
<evidence type="ECO:0000256" key="4">
    <source>
        <dbReference type="SAM" id="SignalP"/>
    </source>
</evidence>
<dbReference type="PANTHER" id="PTHR30290">
    <property type="entry name" value="PERIPLASMIC BINDING COMPONENT OF ABC TRANSPORTER"/>
    <property type="match status" value="1"/>
</dbReference>
<feature type="chain" id="PRO_5005836393" evidence="4">
    <location>
        <begin position="26"/>
        <end position="513"/>
    </location>
</feature>
<gene>
    <name evidence="6" type="ORF">SU32_14235</name>
</gene>
<dbReference type="Pfam" id="PF00496">
    <property type="entry name" value="SBP_bac_5"/>
    <property type="match status" value="1"/>
</dbReference>
<evidence type="ECO:0000256" key="2">
    <source>
        <dbReference type="ARBA" id="ARBA00005695"/>
    </source>
</evidence>
<dbReference type="CDD" id="cd08502">
    <property type="entry name" value="PBP2_NikA_DppA_OppA_like_16"/>
    <property type="match status" value="1"/>
</dbReference>
<dbReference type="Proteomes" id="UP000038011">
    <property type="component" value="Unassembled WGS sequence"/>
</dbReference>
<dbReference type="GO" id="GO:1904680">
    <property type="term" value="F:peptide transmembrane transporter activity"/>
    <property type="evidence" value="ECO:0007669"/>
    <property type="project" value="TreeGrafter"/>
</dbReference>
<dbReference type="GO" id="GO:0015833">
    <property type="term" value="P:peptide transport"/>
    <property type="evidence" value="ECO:0007669"/>
    <property type="project" value="TreeGrafter"/>
</dbReference>
<dbReference type="AlphaFoldDB" id="A0A0M9GL56"/>
<keyword evidence="3 4" id="KW-0732">Signal</keyword>
<proteinExistence type="inferred from homology"/>
<feature type="domain" description="Solute-binding protein family 5" evidence="5">
    <location>
        <begin position="70"/>
        <end position="424"/>
    </location>
</feature>
<comment type="subcellular location">
    <subcellularLocation>
        <location evidence="1">Periplasm</location>
    </subcellularLocation>
</comment>
<comment type="caution">
    <text evidence="6">The sequence shown here is derived from an EMBL/GenBank/DDBJ whole genome shotgun (WGS) entry which is preliminary data.</text>
</comment>
<keyword evidence="7" id="KW-1185">Reference proteome</keyword>
<dbReference type="PIRSF" id="PIRSF002741">
    <property type="entry name" value="MppA"/>
    <property type="match status" value="1"/>
</dbReference>